<dbReference type="InterPro" id="IPR000595">
    <property type="entry name" value="cNMP-bd_dom"/>
</dbReference>
<organism evidence="3 4">
    <name type="scientific">Apatococcus lobatus</name>
    <dbReference type="NCBI Taxonomy" id="904363"/>
    <lineage>
        <taxon>Eukaryota</taxon>
        <taxon>Viridiplantae</taxon>
        <taxon>Chlorophyta</taxon>
        <taxon>core chlorophytes</taxon>
        <taxon>Trebouxiophyceae</taxon>
        <taxon>Chlorellales</taxon>
        <taxon>Chlorellaceae</taxon>
        <taxon>Apatococcus</taxon>
    </lineage>
</organism>
<dbReference type="PROSITE" id="PS50042">
    <property type="entry name" value="CNMP_BINDING_3"/>
    <property type="match status" value="3"/>
</dbReference>
<dbReference type="EMBL" id="JALJOS010000006">
    <property type="protein sequence ID" value="KAK9837844.1"/>
    <property type="molecule type" value="Genomic_DNA"/>
</dbReference>
<dbReference type="InterPro" id="IPR018490">
    <property type="entry name" value="cNMP-bd_dom_sf"/>
</dbReference>
<accession>A0AAW1RVS7</accession>
<dbReference type="PANTHER" id="PTHR23011:SF28">
    <property type="entry name" value="CYCLIC NUCLEOTIDE-BINDING DOMAIN CONTAINING PROTEIN"/>
    <property type="match status" value="1"/>
</dbReference>
<feature type="domain" description="Cyclic nucleotide-binding" evidence="2">
    <location>
        <begin position="66"/>
        <end position="146"/>
    </location>
</feature>
<feature type="region of interest" description="Disordered" evidence="1">
    <location>
        <begin position="417"/>
        <end position="475"/>
    </location>
</feature>
<keyword evidence="4" id="KW-1185">Reference proteome</keyword>
<name>A0AAW1RVS7_9CHLO</name>
<evidence type="ECO:0000259" key="2">
    <source>
        <dbReference type="PROSITE" id="PS50042"/>
    </source>
</evidence>
<sequence>MTMPFPYLGRAGSRSKIQLDQIEEAMRLMNFGQELHEDTRRELCQMVERQTLPKGAILMEYCEPIEVIIVVTGSLDLIVPTTPPDAASSLAPFSPQQGKMVASIGRGGRLGDTSAAQGVHLSASLVRAGEACEVLLMDAADFKRIIHHGDQRRLLSRMGVLMQLPLFQGEPPASLQSMAGAAREAHFQERQVVVRQGQEPEDLFIICRGSIRCIREVPALRSTVQQIVRPLKSAPGWLLDDEDLLDEQGISIAVAPPVSSRKGSPKGTANHSLKQTFSEMLRPQLFPAESAASVSQPAKPSSPAALSSQLGHLTAHKPPLARQKEGQTQHIPPANMLSSFDHPSQLTHANAAEGLERASAKGPSRSKPKRQLSRQTLSIPEEQAHTQPYAHEQLAMLHEEDEVAVSAPVRGTKLITSAERPGRDAPPPTPAANLYSPPGTGKAKQGQAPPPTPAYLDTTSASTNAVPQKSPRGKASKILSVKRRQCPINSVLHAQIPASTGSATLPIQQQLTPGTGGSTARRANSLFVEVAKLGRLDSFGEAAFVKSSPQPATAMAVLSTDVLIISKHQILKHGSPDLLQRLSKAAQLASMSGEMVSQAFITSAQWHEYKDQLVKQVAAEKQLERAVHPICAWEFFRKPFRSPMISGKLNTHPWQ</sequence>
<dbReference type="Proteomes" id="UP001438707">
    <property type="component" value="Unassembled WGS sequence"/>
</dbReference>
<feature type="compositionally biased region" description="Polar residues" evidence="1">
    <location>
        <begin position="328"/>
        <end position="342"/>
    </location>
</feature>
<feature type="domain" description="Cyclic nucleotide-binding" evidence="2">
    <location>
        <begin position="530"/>
        <end position="567"/>
    </location>
</feature>
<evidence type="ECO:0000313" key="3">
    <source>
        <dbReference type="EMBL" id="KAK9837844.1"/>
    </source>
</evidence>
<dbReference type="CDD" id="cd00038">
    <property type="entry name" value="CAP_ED"/>
    <property type="match status" value="2"/>
</dbReference>
<gene>
    <name evidence="3" type="ORF">WJX74_006109</name>
</gene>
<evidence type="ECO:0000313" key="4">
    <source>
        <dbReference type="Proteomes" id="UP001438707"/>
    </source>
</evidence>
<protein>
    <recommendedName>
        <fullName evidence="2">Cyclic nucleotide-binding domain-containing protein</fullName>
    </recommendedName>
</protein>
<comment type="caution">
    <text evidence="3">The sequence shown here is derived from an EMBL/GenBank/DDBJ whole genome shotgun (WGS) entry which is preliminary data.</text>
</comment>
<feature type="compositionally biased region" description="Low complexity" evidence="1">
    <location>
        <begin position="290"/>
        <end position="308"/>
    </location>
</feature>
<feature type="region of interest" description="Disordered" evidence="1">
    <location>
        <begin position="288"/>
        <end position="342"/>
    </location>
</feature>
<dbReference type="AlphaFoldDB" id="A0AAW1RVS7"/>
<proteinExistence type="predicted"/>
<feature type="domain" description="Cyclic nucleotide-binding" evidence="2">
    <location>
        <begin position="166"/>
        <end position="216"/>
    </location>
</feature>
<evidence type="ECO:0000256" key="1">
    <source>
        <dbReference type="SAM" id="MobiDB-lite"/>
    </source>
</evidence>
<reference evidence="3 4" key="1">
    <citation type="journal article" date="2024" name="Nat. Commun.">
        <title>Phylogenomics reveals the evolutionary origins of lichenization in chlorophyte algae.</title>
        <authorList>
            <person name="Puginier C."/>
            <person name="Libourel C."/>
            <person name="Otte J."/>
            <person name="Skaloud P."/>
            <person name="Haon M."/>
            <person name="Grisel S."/>
            <person name="Petersen M."/>
            <person name="Berrin J.G."/>
            <person name="Delaux P.M."/>
            <person name="Dal Grande F."/>
            <person name="Keller J."/>
        </authorList>
    </citation>
    <scope>NUCLEOTIDE SEQUENCE [LARGE SCALE GENOMIC DNA]</scope>
    <source>
        <strain evidence="3 4">SAG 2145</strain>
    </source>
</reference>
<dbReference type="SUPFAM" id="SSF51206">
    <property type="entry name" value="cAMP-binding domain-like"/>
    <property type="match status" value="2"/>
</dbReference>
<dbReference type="Gene3D" id="2.60.120.10">
    <property type="entry name" value="Jelly Rolls"/>
    <property type="match status" value="3"/>
</dbReference>
<feature type="region of interest" description="Disordered" evidence="1">
    <location>
        <begin position="355"/>
        <end position="385"/>
    </location>
</feature>
<dbReference type="InterPro" id="IPR014710">
    <property type="entry name" value="RmlC-like_jellyroll"/>
</dbReference>
<dbReference type="PANTHER" id="PTHR23011">
    <property type="entry name" value="CYCLIC NUCLEOTIDE-BINDING DOMAIN CONTAINING PROTEIN"/>
    <property type="match status" value="1"/>
</dbReference>
<feature type="compositionally biased region" description="Polar residues" evidence="1">
    <location>
        <begin position="457"/>
        <end position="467"/>
    </location>
</feature>